<dbReference type="Pfam" id="PF00144">
    <property type="entry name" value="Beta-lactamase"/>
    <property type="match status" value="1"/>
</dbReference>
<sequence length="617" mass="65510">MDRRRFLSLTAATGAGAGLASVGFGQPAWAASYPYFNRRVPDEAHTKMGELAPYGITSFAFTPSNGWVIVTQDGRFFARGVPDACYAELGKLTKAGRKIHCVAFPPEGGDRWVITTDKGVSARGIPAECQQRITASYGAGKQVVNVAFPPAGGNRWSVVDTDGFYVRGIDDECYQMMRNLTQGGRRVTHVAFPRSGGWAVVAQDEFHARGIDNECYQQMGKLSAGGWQLHNVTFSPTGGWSLCSRGKAPALPTDRVRQVEDSVGSGGIWQRMGYWKTPGVAIAVVTGNRTTWSTGYGWLETGSGAAAHPETGFQAASISKAVASVGVLRLMQTLKKPLSSDIRPFLGWTLPSRSCVSPDAAPTIDLMLTHRAGVIGRGSTSPADVCSGFNASAGGGFAGYGPNATVPSLLQIMNGEGNSPKIELTTDPGAEYHYSGAGFVLLQRMVEQQTGLSLAQYMDKEVLAPLGMKTSSYALAPTFELASGHTTTGAVISGKRNRYPESAAAGLYTNVLDLSRLVCYLNKAWTASGDIAGPLSKESVRTLLSKGPQPDMGRGLFIAGSGTKNFSFTHDGSNYGFKSVFKGYPELGAGYAVMVNGDNTNLVNEIAASIRSTYGWA</sequence>
<proteinExistence type="predicted"/>
<gene>
    <name evidence="3" type="ORF">ACFYXI_10145</name>
</gene>
<feature type="signal peptide" evidence="1">
    <location>
        <begin position="1"/>
        <end position="30"/>
    </location>
</feature>
<dbReference type="Proteomes" id="UP001602013">
    <property type="component" value="Unassembled WGS sequence"/>
</dbReference>
<dbReference type="Gene3D" id="3.40.710.10">
    <property type="entry name" value="DD-peptidase/beta-lactamase superfamily"/>
    <property type="match status" value="1"/>
</dbReference>
<dbReference type="PANTHER" id="PTHR46825:SF9">
    <property type="entry name" value="BETA-LACTAMASE-RELATED DOMAIN-CONTAINING PROTEIN"/>
    <property type="match status" value="1"/>
</dbReference>
<dbReference type="InterPro" id="IPR012338">
    <property type="entry name" value="Beta-lactam/transpept-like"/>
</dbReference>
<evidence type="ECO:0000256" key="1">
    <source>
        <dbReference type="SAM" id="SignalP"/>
    </source>
</evidence>
<dbReference type="InterPro" id="IPR006311">
    <property type="entry name" value="TAT_signal"/>
</dbReference>
<dbReference type="PANTHER" id="PTHR46825">
    <property type="entry name" value="D-ALANYL-D-ALANINE-CARBOXYPEPTIDASE/ENDOPEPTIDASE AMPH"/>
    <property type="match status" value="1"/>
</dbReference>
<dbReference type="NCBIfam" id="TIGR01409">
    <property type="entry name" value="TAT_signal_seq"/>
    <property type="match status" value="1"/>
</dbReference>
<dbReference type="SUPFAM" id="SSF56601">
    <property type="entry name" value="beta-lactamase/transpeptidase-like"/>
    <property type="match status" value="1"/>
</dbReference>
<reference evidence="3 4" key="1">
    <citation type="submission" date="2024-10" db="EMBL/GenBank/DDBJ databases">
        <title>The Natural Products Discovery Center: Release of the First 8490 Sequenced Strains for Exploring Actinobacteria Biosynthetic Diversity.</title>
        <authorList>
            <person name="Kalkreuter E."/>
            <person name="Kautsar S.A."/>
            <person name="Yang D."/>
            <person name="Bader C.D."/>
            <person name="Teijaro C.N."/>
            <person name="Fluegel L."/>
            <person name="Davis C.M."/>
            <person name="Simpson J.R."/>
            <person name="Lauterbach L."/>
            <person name="Steele A.D."/>
            <person name="Gui C."/>
            <person name="Meng S."/>
            <person name="Li G."/>
            <person name="Viehrig K."/>
            <person name="Ye F."/>
            <person name="Su P."/>
            <person name="Kiefer A.F."/>
            <person name="Nichols A."/>
            <person name="Cepeda A.J."/>
            <person name="Yan W."/>
            <person name="Fan B."/>
            <person name="Jiang Y."/>
            <person name="Adhikari A."/>
            <person name="Zheng C.-J."/>
            <person name="Schuster L."/>
            <person name="Cowan T.M."/>
            <person name="Smanski M.J."/>
            <person name="Chevrette M.G."/>
            <person name="De Carvalho L.P.S."/>
            <person name="Shen B."/>
        </authorList>
    </citation>
    <scope>NUCLEOTIDE SEQUENCE [LARGE SCALE GENOMIC DNA]</scope>
    <source>
        <strain evidence="3 4">NPDC002173</strain>
    </source>
</reference>
<dbReference type="PROSITE" id="PS51318">
    <property type="entry name" value="TAT"/>
    <property type="match status" value="1"/>
</dbReference>
<keyword evidence="1" id="KW-0732">Signal</keyword>
<feature type="chain" id="PRO_5045537636" evidence="1">
    <location>
        <begin position="31"/>
        <end position="617"/>
    </location>
</feature>
<dbReference type="InterPro" id="IPR001466">
    <property type="entry name" value="Beta-lactam-related"/>
</dbReference>
<dbReference type="InterPro" id="IPR050491">
    <property type="entry name" value="AmpC-like"/>
</dbReference>
<dbReference type="InterPro" id="IPR019546">
    <property type="entry name" value="TAT_signal_bac_arc"/>
</dbReference>
<organism evidence="3 4">
    <name type="scientific">Microtetraspora malaysiensis</name>
    <dbReference type="NCBI Taxonomy" id="161358"/>
    <lineage>
        <taxon>Bacteria</taxon>
        <taxon>Bacillati</taxon>
        <taxon>Actinomycetota</taxon>
        <taxon>Actinomycetes</taxon>
        <taxon>Streptosporangiales</taxon>
        <taxon>Streptosporangiaceae</taxon>
        <taxon>Microtetraspora</taxon>
    </lineage>
</organism>
<protein>
    <submittedName>
        <fullName evidence="3">Serine hydrolase domain-containing protein</fullName>
        <ecNumber evidence="3">3.-.-.-</ecNumber>
    </submittedName>
</protein>
<evidence type="ECO:0000313" key="3">
    <source>
        <dbReference type="EMBL" id="MFF3665942.1"/>
    </source>
</evidence>
<feature type="domain" description="Beta-lactamase-related" evidence="2">
    <location>
        <begin position="275"/>
        <end position="601"/>
    </location>
</feature>
<evidence type="ECO:0000313" key="4">
    <source>
        <dbReference type="Proteomes" id="UP001602013"/>
    </source>
</evidence>
<name>A0ABW6SP17_9ACTN</name>
<evidence type="ECO:0000259" key="2">
    <source>
        <dbReference type="Pfam" id="PF00144"/>
    </source>
</evidence>
<dbReference type="EC" id="3.-.-.-" evidence="3"/>
<dbReference type="SUPFAM" id="SSF50998">
    <property type="entry name" value="Quinoprotein alcohol dehydrogenase-like"/>
    <property type="match status" value="1"/>
</dbReference>
<dbReference type="RefSeq" id="WP_387410194.1">
    <property type="nucleotide sequence ID" value="NZ_JBIASD010000005.1"/>
</dbReference>
<dbReference type="InterPro" id="IPR011047">
    <property type="entry name" value="Quinoprotein_ADH-like_sf"/>
</dbReference>
<dbReference type="GO" id="GO:0016787">
    <property type="term" value="F:hydrolase activity"/>
    <property type="evidence" value="ECO:0007669"/>
    <property type="project" value="UniProtKB-KW"/>
</dbReference>
<accession>A0ABW6SP17</accession>
<comment type="caution">
    <text evidence="3">The sequence shown here is derived from an EMBL/GenBank/DDBJ whole genome shotgun (WGS) entry which is preliminary data.</text>
</comment>
<keyword evidence="4" id="KW-1185">Reference proteome</keyword>
<dbReference type="EMBL" id="JBIASD010000005">
    <property type="protein sequence ID" value="MFF3665942.1"/>
    <property type="molecule type" value="Genomic_DNA"/>
</dbReference>
<keyword evidence="3" id="KW-0378">Hydrolase</keyword>